<evidence type="ECO:0000313" key="4">
    <source>
        <dbReference type="RefSeq" id="XP_008792398.2"/>
    </source>
</evidence>
<evidence type="ECO:0000313" key="3">
    <source>
        <dbReference type="Proteomes" id="UP000228380"/>
    </source>
</evidence>
<dbReference type="KEGG" id="pda:103709022"/>
<dbReference type="GeneID" id="103709022"/>
<dbReference type="Proteomes" id="UP000228380">
    <property type="component" value="Chromosome 11"/>
</dbReference>
<feature type="region of interest" description="Disordered" evidence="2">
    <location>
        <begin position="1"/>
        <end position="133"/>
    </location>
</feature>
<name>A0A8B7C5U3_PHODC</name>
<comment type="similarity">
    <text evidence="1">Belongs to the senescence regulator S40 family.</text>
</comment>
<evidence type="ECO:0000256" key="1">
    <source>
        <dbReference type="ARBA" id="ARBA00034773"/>
    </source>
</evidence>
<dbReference type="GO" id="GO:0010150">
    <property type="term" value="P:leaf senescence"/>
    <property type="evidence" value="ECO:0007669"/>
    <property type="project" value="UniProtKB-ARBA"/>
</dbReference>
<dbReference type="PANTHER" id="PTHR33083">
    <property type="entry name" value="EXPRESSED PROTEIN"/>
    <property type="match status" value="1"/>
</dbReference>
<dbReference type="OrthoDB" id="672058at2759"/>
<gene>
    <name evidence="4" type="primary">LOC103709022</name>
</gene>
<organism evidence="3 4">
    <name type="scientific">Phoenix dactylifera</name>
    <name type="common">Date palm</name>
    <dbReference type="NCBI Taxonomy" id="42345"/>
    <lineage>
        <taxon>Eukaryota</taxon>
        <taxon>Viridiplantae</taxon>
        <taxon>Streptophyta</taxon>
        <taxon>Embryophyta</taxon>
        <taxon>Tracheophyta</taxon>
        <taxon>Spermatophyta</taxon>
        <taxon>Magnoliopsida</taxon>
        <taxon>Liliopsida</taxon>
        <taxon>Arecaceae</taxon>
        <taxon>Coryphoideae</taxon>
        <taxon>Phoeniceae</taxon>
        <taxon>Phoenix</taxon>
    </lineage>
</organism>
<sequence length="180" mass="20406">MFSSKCAHDDSKVPTPNSPPHQNLYKLPSSSPMHQSLLAKDQLMEEFQEDDVLWSDGEHQDDDDTVLEKQPSTRQQARRKESAPVDIPPKARVGASRSWAPRCSFHDSDNNSMDGDYDDDDDDFGNNSSDERIPPHIIVARRTSDKMAFSVCVGKGRTLKGRDLYRVRNAILRMTGFLER</sequence>
<feature type="compositionally biased region" description="Acidic residues" evidence="2">
    <location>
        <begin position="44"/>
        <end position="65"/>
    </location>
</feature>
<accession>A0A8B7C5U3</accession>
<keyword evidence="3" id="KW-1185">Reference proteome</keyword>
<protein>
    <submittedName>
        <fullName evidence="4">Uncharacterized protein LOC103709022</fullName>
    </submittedName>
</protein>
<reference evidence="3" key="1">
    <citation type="journal article" date="2019" name="Nat. Commun.">
        <title>Genome-wide association mapping of date palm fruit traits.</title>
        <authorList>
            <person name="Hazzouri K.M."/>
            <person name="Gros-Balthazard M."/>
            <person name="Flowers J.M."/>
            <person name="Copetti D."/>
            <person name="Lemansour A."/>
            <person name="Lebrun M."/>
            <person name="Masmoudi K."/>
            <person name="Ferrand S."/>
            <person name="Dhar M.I."/>
            <person name="Fresquez Z.A."/>
            <person name="Rosas U."/>
            <person name="Zhang J."/>
            <person name="Talag J."/>
            <person name="Lee S."/>
            <person name="Kudrna D."/>
            <person name="Powell R.F."/>
            <person name="Leitch I.J."/>
            <person name="Krueger R.R."/>
            <person name="Wing R.A."/>
            <person name="Amiri K.M.A."/>
            <person name="Purugganan M.D."/>
        </authorList>
    </citation>
    <scope>NUCLEOTIDE SEQUENCE [LARGE SCALE GENOMIC DNA]</scope>
    <source>
        <strain evidence="3">cv. Khalas</strain>
    </source>
</reference>
<feature type="compositionally biased region" description="Acidic residues" evidence="2">
    <location>
        <begin position="115"/>
        <end position="124"/>
    </location>
</feature>
<feature type="compositionally biased region" description="Basic and acidic residues" evidence="2">
    <location>
        <begin position="1"/>
        <end position="12"/>
    </location>
</feature>
<evidence type="ECO:0000256" key="2">
    <source>
        <dbReference type="SAM" id="MobiDB-lite"/>
    </source>
</evidence>
<reference evidence="4" key="2">
    <citation type="submission" date="2025-08" db="UniProtKB">
        <authorList>
            <consortium name="RefSeq"/>
        </authorList>
    </citation>
    <scope>IDENTIFICATION</scope>
    <source>
        <tissue evidence="4">Young leaves</tissue>
    </source>
</reference>
<dbReference type="InterPro" id="IPR007608">
    <property type="entry name" value="Senescence_reg_S40"/>
</dbReference>
<proteinExistence type="inferred from homology"/>
<dbReference type="RefSeq" id="XP_008792398.2">
    <property type="nucleotide sequence ID" value="XM_008794176.2"/>
</dbReference>
<dbReference type="Pfam" id="PF04520">
    <property type="entry name" value="Senescence_reg"/>
    <property type="match status" value="1"/>
</dbReference>
<dbReference type="AlphaFoldDB" id="A0A8B7C5U3"/>
<dbReference type="PANTHER" id="PTHR33083:SF49">
    <property type="entry name" value="SENESCENCE REGULATOR"/>
    <property type="match status" value="1"/>
</dbReference>